<feature type="transmembrane region" description="Helical" evidence="8">
    <location>
        <begin position="251"/>
        <end position="274"/>
    </location>
</feature>
<dbReference type="GO" id="GO:0006813">
    <property type="term" value="P:potassium ion transport"/>
    <property type="evidence" value="ECO:0007669"/>
    <property type="project" value="InterPro"/>
</dbReference>
<dbReference type="AlphaFoldDB" id="A0A6L5XX80"/>
<evidence type="ECO:0000259" key="9">
    <source>
        <dbReference type="PROSITE" id="PS51202"/>
    </source>
</evidence>
<organism evidence="10 11">
    <name type="scientific">Velocimicrobium porci</name>
    <dbReference type="NCBI Taxonomy" id="2606634"/>
    <lineage>
        <taxon>Bacteria</taxon>
        <taxon>Bacillati</taxon>
        <taxon>Bacillota</taxon>
        <taxon>Clostridia</taxon>
        <taxon>Lachnospirales</taxon>
        <taxon>Lachnospiraceae</taxon>
        <taxon>Velocimicrobium</taxon>
    </lineage>
</organism>
<gene>
    <name evidence="10" type="ORF">FYJ58_06135</name>
</gene>
<evidence type="ECO:0000256" key="4">
    <source>
        <dbReference type="ARBA" id="ARBA00022989"/>
    </source>
</evidence>
<dbReference type="Gene3D" id="3.30.70.1450">
    <property type="entry name" value="Regulator of K+ conductance, C-terminal domain"/>
    <property type="match status" value="1"/>
</dbReference>
<dbReference type="CDD" id="cd01031">
    <property type="entry name" value="EriC"/>
    <property type="match status" value="1"/>
</dbReference>
<feature type="transmembrane region" description="Helical" evidence="8">
    <location>
        <begin position="40"/>
        <end position="58"/>
    </location>
</feature>
<name>A0A6L5XX80_9FIRM</name>
<dbReference type="Pfam" id="PF02080">
    <property type="entry name" value="TrkA_C"/>
    <property type="match status" value="1"/>
</dbReference>
<proteinExistence type="predicted"/>
<dbReference type="Pfam" id="PF00654">
    <property type="entry name" value="Voltage_CLC"/>
    <property type="match status" value="1"/>
</dbReference>
<comment type="caution">
    <text evidence="10">The sequence shown here is derived from an EMBL/GenBank/DDBJ whole genome shotgun (WGS) entry which is preliminary data.</text>
</comment>
<dbReference type="PROSITE" id="PS51202">
    <property type="entry name" value="RCK_C"/>
    <property type="match status" value="1"/>
</dbReference>
<evidence type="ECO:0000313" key="11">
    <source>
        <dbReference type="Proteomes" id="UP000482209"/>
    </source>
</evidence>
<evidence type="ECO:0000256" key="5">
    <source>
        <dbReference type="ARBA" id="ARBA00023065"/>
    </source>
</evidence>
<dbReference type="Proteomes" id="UP000482209">
    <property type="component" value="Unassembled WGS sequence"/>
</dbReference>
<evidence type="ECO:0000256" key="2">
    <source>
        <dbReference type="ARBA" id="ARBA00022448"/>
    </source>
</evidence>
<keyword evidence="5" id="KW-0406">Ion transport</keyword>
<keyword evidence="7" id="KW-0868">Chloride</keyword>
<sequence>MTEGVLVGVVAGLLAVFYRYLLSTAERFVFWMNDFLHENIGYFCVWIAALIIMGYVVGKIVKWEPMASGSGIPQVTGEMRGYLNCNWWKVIIAKLTGGSLAIAGGLSLGREGPSIQLGAMGAKAVSKLLRNNKTAEKTLISCGAGAGLAAAFNAPLAGVMFVLEEIHHTFDGVVIVVGMIAAVTADYISKFFFGQSTVFHYENSTFPLRYYWLLIVLGIILGVLGVIYNIIMIKGQEVFAKLTKIPIEYRIIIPFILAGICGYFLPQILTSGHVMVEILMKQESTVGFLLVLLVAKFLFSVVCFGAGTPGGIFFPLLILGSYIGAVYGSLSIELFGLNPDLWHKFIILAMAGFFASIVRAPLTGIVLIAEMTGNMTRMIDLVVVSIIAYVVANLLNNPPIYSSLLERILKKRGVPLIRGGDGKILAEYIIPLGSDLDAMKIKEIPWPDFSLVVSIKRGEKELTPHGETLLKAGDEILVLIDEKYYTMANETIEKLNEGQ</sequence>
<dbReference type="InterPro" id="IPR036721">
    <property type="entry name" value="RCK_C_sf"/>
</dbReference>
<feature type="transmembrane region" description="Helical" evidence="8">
    <location>
        <begin position="286"/>
        <end position="307"/>
    </location>
</feature>
<keyword evidence="4 8" id="KW-1133">Transmembrane helix</keyword>
<feature type="transmembrane region" description="Helical" evidence="8">
    <location>
        <begin position="169"/>
        <end position="189"/>
    </location>
</feature>
<dbReference type="EMBL" id="VUMT01000007">
    <property type="protein sequence ID" value="MSS63456.1"/>
    <property type="molecule type" value="Genomic_DNA"/>
</dbReference>
<feature type="transmembrane region" description="Helical" evidence="8">
    <location>
        <begin position="139"/>
        <end position="163"/>
    </location>
</feature>
<feature type="transmembrane region" description="Helical" evidence="8">
    <location>
        <begin position="210"/>
        <end position="231"/>
    </location>
</feature>
<evidence type="ECO:0000256" key="3">
    <source>
        <dbReference type="ARBA" id="ARBA00022692"/>
    </source>
</evidence>
<feature type="transmembrane region" description="Helical" evidence="8">
    <location>
        <begin position="347"/>
        <end position="369"/>
    </location>
</feature>
<dbReference type="SUPFAM" id="SSF81340">
    <property type="entry name" value="Clc chloride channel"/>
    <property type="match status" value="1"/>
</dbReference>
<keyword evidence="3 8" id="KW-0812">Transmembrane</keyword>
<dbReference type="InterPro" id="IPR006037">
    <property type="entry name" value="RCK_C"/>
</dbReference>
<reference evidence="10 11" key="1">
    <citation type="submission" date="2019-08" db="EMBL/GenBank/DDBJ databases">
        <title>In-depth cultivation of the pig gut microbiome towards novel bacterial diversity and tailored functional studies.</title>
        <authorList>
            <person name="Wylensek D."/>
            <person name="Hitch T.C.A."/>
            <person name="Clavel T."/>
        </authorList>
    </citation>
    <scope>NUCLEOTIDE SEQUENCE [LARGE SCALE GENOMIC DNA]</scope>
    <source>
        <strain evidence="10 11">WCA-693-APC-MOT-I</strain>
    </source>
</reference>
<dbReference type="PRINTS" id="PR00762">
    <property type="entry name" value="CLCHANNEL"/>
</dbReference>
<protein>
    <submittedName>
        <fullName evidence="10">ClC family H(+)/Cl(-) exchange transporter</fullName>
    </submittedName>
</protein>
<dbReference type="InterPro" id="IPR014743">
    <property type="entry name" value="Cl-channel_core"/>
</dbReference>
<evidence type="ECO:0000256" key="1">
    <source>
        <dbReference type="ARBA" id="ARBA00004141"/>
    </source>
</evidence>
<feature type="transmembrane region" description="Helical" evidence="8">
    <location>
        <begin position="313"/>
        <end position="335"/>
    </location>
</feature>
<accession>A0A6L5XX80</accession>
<feature type="transmembrane region" description="Helical" evidence="8">
    <location>
        <begin position="375"/>
        <end position="395"/>
    </location>
</feature>
<keyword evidence="11" id="KW-1185">Reference proteome</keyword>
<evidence type="ECO:0000256" key="6">
    <source>
        <dbReference type="ARBA" id="ARBA00023136"/>
    </source>
</evidence>
<dbReference type="PANTHER" id="PTHR45711">
    <property type="entry name" value="CHLORIDE CHANNEL PROTEIN"/>
    <property type="match status" value="1"/>
</dbReference>
<dbReference type="PANTHER" id="PTHR45711:SF6">
    <property type="entry name" value="CHLORIDE CHANNEL PROTEIN"/>
    <property type="match status" value="1"/>
</dbReference>
<dbReference type="GO" id="GO:0005247">
    <property type="term" value="F:voltage-gated chloride channel activity"/>
    <property type="evidence" value="ECO:0007669"/>
    <property type="project" value="TreeGrafter"/>
</dbReference>
<dbReference type="Gene3D" id="1.10.3080.10">
    <property type="entry name" value="Clc chloride channel"/>
    <property type="match status" value="1"/>
</dbReference>
<keyword evidence="2" id="KW-0813">Transport</keyword>
<evidence type="ECO:0000256" key="7">
    <source>
        <dbReference type="ARBA" id="ARBA00023214"/>
    </source>
</evidence>
<evidence type="ECO:0000313" key="10">
    <source>
        <dbReference type="EMBL" id="MSS63456.1"/>
    </source>
</evidence>
<dbReference type="GO" id="GO:0008324">
    <property type="term" value="F:monoatomic cation transmembrane transporter activity"/>
    <property type="evidence" value="ECO:0007669"/>
    <property type="project" value="InterPro"/>
</dbReference>
<evidence type="ECO:0000256" key="8">
    <source>
        <dbReference type="SAM" id="Phobius"/>
    </source>
</evidence>
<keyword evidence="6 8" id="KW-0472">Membrane</keyword>
<comment type="subcellular location">
    <subcellularLocation>
        <location evidence="1">Membrane</location>
        <topology evidence="1">Multi-pass membrane protein</topology>
    </subcellularLocation>
</comment>
<dbReference type="SUPFAM" id="SSF116726">
    <property type="entry name" value="TrkA C-terminal domain-like"/>
    <property type="match status" value="1"/>
</dbReference>
<dbReference type="GO" id="GO:0005886">
    <property type="term" value="C:plasma membrane"/>
    <property type="evidence" value="ECO:0007669"/>
    <property type="project" value="TreeGrafter"/>
</dbReference>
<dbReference type="InterPro" id="IPR001807">
    <property type="entry name" value="ClC"/>
</dbReference>
<feature type="domain" description="RCK C-terminal" evidence="9">
    <location>
        <begin position="412"/>
        <end position="498"/>
    </location>
</feature>